<dbReference type="RefSeq" id="XP_013232684.1">
    <property type="nucleotide sequence ID" value="XM_013377230.1"/>
</dbReference>
<evidence type="ECO:0000256" key="1">
    <source>
        <dbReference type="SAM" id="MobiDB-lite"/>
    </source>
</evidence>
<keyword evidence="3" id="KW-1185">Reference proteome</keyword>
<dbReference type="VEuPathDB" id="ToxoDB:ETH_00001480"/>
<proteinExistence type="predicted"/>
<dbReference type="AlphaFoldDB" id="U6L045"/>
<dbReference type="GeneID" id="25249511"/>
<name>U6L045_EIMTE</name>
<dbReference type="Proteomes" id="UP000030747">
    <property type="component" value="Unassembled WGS sequence"/>
</dbReference>
<feature type="region of interest" description="Disordered" evidence="1">
    <location>
        <begin position="130"/>
        <end position="152"/>
    </location>
</feature>
<dbReference type="EMBL" id="HG675681">
    <property type="protein sequence ID" value="CDJ41934.1"/>
    <property type="molecule type" value="Genomic_DNA"/>
</dbReference>
<reference evidence="2" key="2">
    <citation type="submission" date="2013-10" db="EMBL/GenBank/DDBJ databases">
        <authorList>
            <person name="Aslett M."/>
        </authorList>
    </citation>
    <scope>NUCLEOTIDE SEQUENCE [LARGE SCALE GENOMIC DNA]</scope>
    <source>
        <strain evidence="2">Houghton</strain>
    </source>
</reference>
<evidence type="ECO:0000313" key="2">
    <source>
        <dbReference type="EMBL" id="CDJ41934.1"/>
    </source>
</evidence>
<evidence type="ECO:0000313" key="3">
    <source>
        <dbReference type="Proteomes" id="UP000030747"/>
    </source>
</evidence>
<feature type="compositionally biased region" description="Low complexity" evidence="1">
    <location>
        <begin position="7"/>
        <end position="91"/>
    </location>
</feature>
<accession>U6L045</accession>
<sequence>MPGGGEQQQQQNRPQQQQQQNRPQQQQRQNRPQQQQQQRKRPQQQQQQQNRPQQQRNGPQQQQVQKNRPQQQQQQNRPPQQQQQNRPQQQQQHTRLLCLLCPGQSASWAAAQQLSVHPTGPPTPLHIPSLPEVPAAQNGPRRLLHSSPDPHWSLLPAPQQQQQQQQQRAVERVLAYLRAESRELVTGPVCGGVAADAAVTAAAAAAAASYVDCDGLVCVLRAPHNADSACTVESCFRGFQVYVELLALSHFQVHLGRRKGVAAECSTECVDTWRQQREGGGPAGAAAAALPLNRAAAAAAAAAAACRLFLCQSHHGAP</sequence>
<protein>
    <submittedName>
        <fullName evidence="2">Uncharacterized protein</fullName>
    </submittedName>
</protein>
<reference evidence="2" key="1">
    <citation type="submission" date="2013-10" db="EMBL/GenBank/DDBJ databases">
        <title>Genomic analysis of the causative agents of coccidiosis in chickens.</title>
        <authorList>
            <person name="Reid A.J."/>
            <person name="Blake D."/>
            <person name="Billington K."/>
            <person name="Browne H."/>
            <person name="Dunn M."/>
            <person name="Hung S."/>
            <person name="Kawahara F."/>
            <person name="Miranda-Saavedra D."/>
            <person name="Mourier T."/>
            <person name="Nagra H."/>
            <person name="Otto T.D."/>
            <person name="Rawlings N."/>
            <person name="Sanchez A."/>
            <person name="Sanders M."/>
            <person name="Subramaniam C."/>
            <person name="Tay Y."/>
            <person name="Dear P."/>
            <person name="Doerig C."/>
            <person name="Gruber A."/>
            <person name="Parkinson J."/>
            <person name="Shirley M."/>
            <person name="Wan K.L."/>
            <person name="Berriman M."/>
            <person name="Tomley F."/>
            <person name="Pain A."/>
        </authorList>
    </citation>
    <scope>NUCLEOTIDE SEQUENCE [LARGE SCALE GENOMIC DNA]</scope>
    <source>
        <strain evidence="2">Houghton</strain>
    </source>
</reference>
<gene>
    <name evidence="2" type="ORF">ETH_00001480</name>
</gene>
<feature type="region of interest" description="Disordered" evidence="1">
    <location>
        <begin position="1"/>
        <end position="91"/>
    </location>
</feature>
<organism evidence="2 3">
    <name type="scientific">Eimeria tenella</name>
    <name type="common">Coccidian parasite</name>
    <dbReference type="NCBI Taxonomy" id="5802"/>
    <lineage>
        <taxon>Eukaryota</taxon>
        <taxon>Sar</taxon>
        <taxon>Alveolata</taxon>
        <taxon>Apicomplexa</taxon>
        <taxon>Conoidasida</taxon>
        <taxon>Coccidia</taxon>
        <taxon>Eucoccidiorida</taxon>
        <taxon>Eimeriorina</taxon>
        <taxon>Eimeriidae</taxon>
        <taxon>Eimeria</taxon>
    </lineage>
</organism>